<dbReference type="InterPro" id="IPR011990">
    <property type="entry name" value="TPR-like_helical_dom_sf"/>
</dbReference>
<evidence type="ECO:0000313" key="3">
    <source>
        <dbReference type="Proteomes" id="UP000076871"/>
    </source>
</evidence>
<dbReference type="GeneID" id="63821098"/>
<evidence type="ECO:0000256" key="1">
    <source>
        <dbReference type="SAM" id="MobiDB-lite"/>
    </source>
</evidence>
<name>A0A165FHV6_9APHY</name>
<dbReference type="PANTHER" id="PTHR43628">
    <property type="entry name" value="ACTIVATOR OF C KINASE PROTEIN 1-RELATED"/>
    <property type="match status" value="1"/>
</dbReference>
<dbReference type="OrthoDB" id="2148946at2759"/>
<dbReference type="InParanoid" id="A0A165FHV6"/>
<dbReference type="SUPFAM" id="SSF81901">
    <property type="entry name" value="HCP-like"/>
    <property type="match status" value="1"/>
</dbReference>
<accession>A0A165FHV6</accession>
<reference evidence="2 3" key="1">
    <citation type="journal article" date="2016" name="Mol. Biol. Evol.">
        <title>Comparative Genomics of Early-Diverging Mushroom-Forming Fungi Provides Insights into the Origins of Lignocellulose Decay Capabilities.</title>
        <authorList>
            <person name="Nagy L.G."/>
            <person name="Riley R."/>
            <person name="Tritt A."/>
            <person name="Adam C."/>
            <person name="Daum C."/>
            <person name="Floudas D."/>
            <person name="Sun H."/>
            <person name="Yadav J.S."/>
            <person name="Pangilinan J."/>
            <person name="Larsson K.H."/>
            <person name="Matsuura K."/>
            <person name="Barry K."/>
            <person name="Labutti K."/>
            <person name="Kuo R."/>
            <person name="Ohm R.A."/>
            <person name="Bhattacharya S.S."/>
            <person name="Shirouzu T."/>
            <person name="Yoshinaga Y."/>
            <person name="Martin F.M."/>
            <person name="Grigoriev I.V."/>
            <person name="Hibbett D.S."/>
        </authorList>
    </citation>
    <scope>NUCLEOTIDE SEQUENCE [LARGE SCALE GENOMIC DNA]</scope>
    <source>
        <strain evidence="2 3">93-53</strain>
    </source>
</reference>
<sequence length="274" mass="29447">MGANSPRSPSVGAASPQVSRVSPNLSPSAPPSTVGSPQGSPRPTTPLSLYSNYSYYNLENLVPTPTTPGHPPTSPSPSPSPSLSPRPTTASPAPKESKTPEEFLQLGIAHHEANRLTDSAACFQKSATLNGGCGVGMLMWGLTQRHGWGCTQNEQAGFRWLRRAAEVAVEDLEHARRGVNTGAVKKELVLAIYEVGQSFFQGWGVEKDKEMAVSYFRMAARLGDPDAQQDLAFCLANGKGCKKDKKEAAKWYRAAVAQGVSDVGLAWIYKEKYQ</sequence>
<dbReference type="AlphaFoldDB" id="A0A165FHV6"/>
<proteinExistence type="predicted"/>
<dbReference type="GO" id="GO:0010972">
    <property type="term" value="P:negative regulation of G2/M transition of mitotic cell cycle"/>
    <property type="evidence" value="ECO:0007669"/>
    <property type="project" value="TreeGrafter"/>
</dbReference>
<organism evidence="2 3">
    <name type="scientific">Laetiporus sulphureus 93-53</name>
    <dbReference type="NCBI Taxonomy" id="1314785"/>
    <lineage>
        <taxon>Eukaryota</taxon>
        <taxon>Fungi</taxon>
        <taxon>Dikarya</taxon>
        <taxon>Basidiomycota</taxon>
        <taxon>Agaricomycotina</taxon>
        <taxon>Agaricomycetes</taxon>
        <taxon>Polyporales</taxon>
        <taxon>Laetiporus</taxon>
    </lineage>
</organism>
<dbReference type="RefSeq" id="XP_040766736.1">
    <property type="nucleotide sequence ID" value="XM_040904068.1"/>
</dbReference>
<dbReference type="Proteomes" id="UP000076871">
    <property type="component" value="Unassembled WGS sequence"/>
</dbReference>
<evidence type="ECO:0000313" key="2">
    <source>
        <dbReference type="EMBL" id="KZT08996.1"/>
    </source>
</evidence>
<dbReference type="InterPro" id="IPR052945">
    <property type="entry name" value="Mitotic_Regulator"/>
</dbReference>
<dbReference type="STRING" id="1314785.A0A165FHV6"/>
<feature type="compositionally biased region" description="Low complexity" evidence="1">
    <location>
        <begin position="47"/>
        <end position="64"/>
    </location>
</feature>
<gene>
    <name evidence="2" type="ORF">LAESUDRAFT_647692</name>
</gene>
<dbReference type="Pfam" id="PF08238">
    <property type="entry name" value="Sel1"/>
    <property type="match status" value="3"/>
</dbReference>
<dbReference type="EMBL" id="KV427613">
    <property type="protein sequence ID" value="KZT08996.1"/>
    <property type="molecule type" value="Genomic_DNA"/>
</dbReference>
<dbReference type="InterPro" id="IPR006597">
    <property type="entry name" value="Sel1-like"/>
</dbReference>
<feature type="compositionally biased region" description="Low complexity" evidence="1">
    <location>
        <begin position="85"/>
        <end position="94"/>
    </location>
</feature>
<protein>
    <submittedName>
        <fullName evidence="2">HCP-like protein</fullName>
    </submittedName>
</protein>
<feature type="compositionally biased region" description="Pro residues" evidence="1">
    <location>
        <begin position="65"/>
        <end position="84"/>
    </location>
</feature>
<dbReference type="Gene3D" id="1.25.40.10">
    <property type="entry name" value="Tetratricopeptide repeat domain"/>
    <property type="match status" value="1"/>
</dbReference>
<dbReference type="SMART" id="SM00671">
    <property type="entry name" value="SEL1"/>
    <property type="match status" value="3"/>
</dbReference>
<dbReference type="GO" id="GO:0032153">
    <property type="term" value="C:cell division site"/>
    <property type="evidence" value="ECO:0007669"/>
    <property type="project" value="TreeGrafter"/>
</dbReference>
<keyword evidence="3" id="KW-1185">Reference proteome</keyword>
<feature type="region of interest" description="Disordered" evidence="1">
    <location>
        <begin position="1"/>
        <end position="100"/>
    </location>
</feature>
<dbReference type="PANTHER" id="PTHR43628:SF1">
    <property type="entry name" value="CHITIN SYNTHASE REGULATORY FACTOR 2-RELATED"/>
    <property type="match status" value="1"/>
</dbReference>
<feature type="compositionally biased region" description="Polar residues" evidence="1">
    <location>
        <begin position="16"/>
        <end position="46"/>
    </location>
</feature>